<keyword evidence="9" id="KW-1185">Reference proteome</keyword>
<gene>
    <name evidence="8" type="ORF">GGR20_001434</name>
</gene>
<reference evidence="8 9" key="1">
    <citation type="submission" date="2020-08" db="EMBL/GenBank/DDBJ databases">
        <title>Genomic Encyclopedia of Type Strains, Phase IV (KMG-IV): sequencing the most valuable type-strain genomes for metagenomic binning, comparative biology and taxonomic classification.</title>
        <authorList>
            <person name="Goeker M."/>
        </authorList>
    </citation>
    <scope>NUCLEOTIDE SEQUENCE [LARGE SCALE GENOMIC DNA]</scope>
    <source>
        <strain evidence="8 9">DSM 23447</strain>
    </source>
</reference>
<organism evidence="8 9">
    <name type="scientific">Devosia subaequoris</name>
    <dbReference type="NCBI Taxonomy" id="395930"/>
    <lineage>
        <taxon>Bacteria</taxon>
        <taxon>Pseudomonadati</taxon>
        <taxon>Pseudomonadota</taxon>
        <taxon>Alphaproteobacteria</taxon>
        <taxon>Hyphomicrobiales</taxon>
        <taxon>Devosiaceae</taxon>
        <taxon>Devosia</taxon>
    </lineage>
</organism>
<evidence type="ECO:0000313" key="9">
    <source>
        <dbReference type="Proteomes" id="UP000547011"/>
    </source>
</evidence>
<sequence>MDIFNDLVLPLAASPWVYLIALLLVVLDGICPVFPSEMVVAGLAALAASSAVPDIVLLLLTASLGAMLGDSLTYALGRLIGVRRLQSTRLRPLARLLRWASRRMGPRAGMVVLTARFIPFARLAVNLTAGSTGFPYARFAPFCFIAGVIWAAYNVTLGYLAGHWFRNHPYWALHWRSVWPWPSAWPLISSPHPPVRTSSAARLEPNIFGTTALSKRFPVTQFHQVKETKKWTGTASKAVGSSFLARPRNTGAS</sequence>
<evidence type="ECO:0000259" key="7">
    <source>
        <dbReference type="Pfam" id="PF09335"/>
    </source>
</evidence>
<evidence type="ECO:0000256" key="6">
    <source>
        <dbReference type="SAM" id="Phobius"/>
    </source>
</evidence>
<dbReference type="AlphaFoldDB" id="A0A7W6NBA0"/>
<feature type="transmembrane region" description="Helical" evidence="6">
    <location>
        <begin position="7"/>
        <end position="27"/>
    </location>
</feature>
<evidence type="ECO:0000256" key="2">
    <source>
        <dbReference type="ARBA" id="ARBA00022475"/>
    </source>
</evidence>
<comment type="subcellular location">
    <subcellularLocation>
        <location evidence="1">Cell membrane</location>
        <topology evidence="1">Multi-pass membrane protein</topology>
    </subcellularLocation>
</comment>
<dbReference type="Pfam" id="PF09335">
    <property type="entry name" value="VTT_dom"/>
    <property type="match status" value="1"/>
</dbReference>
<dbReference type="InterPro" id="IPR032816">
    <property type="entry name" value="VTT_dom"/>
</dbReference>
<name>A0A7W6NBA0_9HYPH</name>
<accession>A0A7W6NBA0</accession>
<dbReference type="RefSeq" id="WP_183310536.1">
    <property type="nucleotide sequence ID" value="NZ_JACIEW010000003.1"/>
</dbReference>
<dbReference type="GO" id="GO:0005886">
    <property type="term" value="C:plasma membrane"/>
    <property type="evidence" value="ECO:0007669"/>
    <property type="project" value="UniProtKB-SubCell"/>
</dbReference>
<comment type="caution">
    <text evidence="8">The sequence shown here is derived from an EMBL/GenBank/DDBJ whole genome shotgun (WGS) entry which is preliminary data.</text>
</comment>
<dbReference type="Proteomes" id="UP000547011">
    <property type="component" value="Unassembled WGS sequence"/>
</dbReference>
<feature type="transmembrane region" description="Helical" evidence="6">
    <location>
        <begin position="108"/>
        <end position="127"/>
    </location>
</feature>
<keyword evidence="2" id="KW-1003">Cell membrane</keyword>
<proteinExistence type="predicted"/>
<feature type="transmembrane region" description="Helical" evidence="6">
    <location>
        <begin position="39"/>
        <end position="60"/>
    </location>
</feature>
<dbReference type="PANTHER" id="PTHR42709">
    <property type="entry name" value="ALKALINE PHOSPHATASE LIKE PROTEIN"/>
    <property type="match status" value="1"/>
</dbReference>
<keyword evidence="5 6" id="KW-0472">Membrane</keyword>
<feature type="transmembrane region" description="Helical" evidence="6">
    <location>
        <begin position="139"/>
        <end position="161"/>
    </location>
</feature>
<feature type="domain" description="VTT" evidence="7">
    <location>
        <begin position="34"/>
        <end position="159"/>
    </location>
</feature>
<evidence type="ECO:0000256" key="4">
    <source>
        <dbReference type="ARBA" id="ARBA00022989"/>
    </source>
</evidence>
<dbReference type="InterPro" id="IPR051311">
    <property type="entry name" value="DedA_domain"/>
</dbReference>
<evidence type="ECO:0000256" key="5">
    <source>
        <dbReference type="ARBA" id="ARBA00023136"/>
    </source>
</evidence>
<evidence type="ECO:0000256" key="3">
    <source>
        <dbReference type="ARBA" id="ARBA00022692"/>
    </source>
</evidence>
<evidence type="ECO:0000313" key="8">
    <source>
        <dbReference type="EMBL" id="MBB4051792.1"/>
    </source>
</evidence>
<evidence type="ECO:0000256" key="1">
    <source>
        <dbReference type="ARBA" id="ARBA00004651"/>
    </source>
</evidence>
<dbReference type="PANTHER" id="PTHR42709:SF6">
    <property type="entry name" value="UNDECAPRENYL PHOSPHATE TRANSPORTER A"/>
    <property type="match status" value="1"/>
</dbReference>
<keyword evidence="4 6" id="KW-1133">Transmembrane helix</keyword>
<keyword evidence="3 6" id="KW-0812">Transmembrane</keyword>
<protein>
    <submittedName>
        <fullName evidence="8">Membrane protein DedA with SNARE-associated domain</fullName>
    </submittedName>
</protein>
<dbReference type="EMBL" id="JACIEW010000003">
    <property type="protein sequence ID" value="MBB4051792.1"/>
    <property type="molecule type" value="Genomic_DNA"/>
</dbReference>